<dbReference type="Proteomes" id="UP000830639">
    <property type="component" value="Chromosome"/>
</dbReference>
<gene>
    <name evidence="1" type="ORF">MY490_11305</name>
</gene>
<evidence type="ECO:0000313" key="2">
    <source>
        <dbReference type="Proteomes" id="UP000830639"/>
    </source>
</evidence>
<sequence length="83" mass="9524">MSTEKKIKVRLVVEIDVLLDVTTKMKIEQEYGKEMSDLEAAEFLAYAYLNPKIYSLNEEEVSGEWDNVCDFNGKLGRVSLETD</sequence>
<evidence type="ECO:0000313" key="1">
    <source>
        <dbReference type="EMBL" id="UPM56379.1"/>
    </source>
</evidence>
<protein>
    <submittedName>
        <fullName evidence="1">Uncharacterized protein</fullName>
    </submittedName>
</protein>
<accession>A0ABY4JSP6</accession>
<reference evidence="1 2" key="1">
    <citation type="submission" date="2022-04" db="EMBL/GenBank/DDBJ databases">
        <title>Mechanism of arsenic methylation and mitigation arsenic toxicity by Bacillus sp. LH14 from an Arsenic-Contaminated Paddy Soil.</title>
        <authorList>
            <person name="Wang D."/>
        </authorList>
    </citation>
    <scope>NUCLEOTIDE SEQUENCE [LARGE SCALE GENOMIC DNA]</scope>
    <source>
        <strain evidence="1 2">LH14</strain>
    </source>
</reference>
<proteinExistence type="predicted"/>
<organism evidence="1 2">
    <name type="scientific">Gottfriedia acidiceleris</name>
    <dbReference type="NCBI Taxonomy" id="371036"/>
    <lineage>
        <taxon>Bacteria</taxon>
        <taxon>Bacillati</taxon>
        <taxon>Bacillota</taxon>
        <taxon>Bacilli</taxon>
        <taxon>Bacillales</taxon>
        <taxon>Bacillaceae</taxon>
        <taxon>Gottfriedia</taxon>
    </lineage>
</organism>
<name>A0ABY4JSP6_9BACI</name>
<keyword evidence="2" id="KW-1185">Reference proteome</keyword>
<dbReference type="RefSeq" id="WP_248269283.1">
    <property type="nucleotide sequence ID" value="NZ_CP096034.1"/>
</dbReference>
<dbReference type="EMBL" id="CP096034">
    <property type="protein sequence ID" value="UPM56379.1"/>
    <property type="molecule type" value="Genomic_DNA"/>
</dbReference>